<dbReference type="Proteomes" id="UP001432027">
    <property type="component" value="Unassembled WGS sequence"/>
</dbReference>
<gene>
    <name evidence="1" type="ORF">PENTCL1PPCAC_20557</name>
</gene>
<feature type="non-terminal residue" evidence="1">
    <location>
        <position position="1"/>
    </location>
</feature>
<evidence type="ECO:0000313" key="2">
    <source>
        <dbReference type="Proteomes" id="UP001432027"/>
    </source>
</evidence>
<protein>
    <submittedName>
        <fullName evidence="1">Uncharacterized protein</fullName>
    </submittedName>
</protein>
<proteinExistence type="predicted"/>
<accession>A0AAV5TVI3</accession>
<dbReference type="AlphaFoldDB" id="A0AAV5TVI3"/>
<sequence length="191" mass="21760">AISLILFLQCVDAFVYSCDEVLFSLLNKGFTQYAKFAYVITINKFSYWDQLNHIYLQLNGKRYSFADIAVNHNSQGISNDDYESIPWEIVGEDPFQSTSNIIPNCDQEFTLILKSDENEIIRTDSMDFDADIYLQSAPFSSSTRTSALFVYPAVGMWIHKSSMRGDGNISVYTGAGIGEEEDRFLLQSWPY</sequence>
<reference evidence="1" key="1">
    <citation type="submission" date="2023-10" db="EMBL/GenBank/DDBJ databases">
        <title>Genome assembly of Pristionchus species.</title>
        <authorList>
            <person name="Yoshida K."/>
            <person name="Sommer R.J."/>
        </authorList>
    </citation>
    <scope>NUCLEOTIDE SEQUENCE</scope>
    <source>
        <strain evidence="1">RS0144</strain>
    </source>
</reference>
<dbReference type="EMBL" id="BTSX01000005">
    <property type="protein sequence ID" value="GMS98382.1"/>
    <property type="molecule type" value="Genomic_DNA"/>
</dbReference>
<keyword evidence="2" id="KW-1185">Reference proteome</keyword>
<organism evidence="1 2">
    <name type="scientific">Pristionchus entomophagus</name>
    <dbReference type="NCBI Taxonomy" id="358040"/>
    <lineage>
        <taxon>Eukaryota</taxon>
        <taxon>Metazoa</taxon>
        <taxon>Ecdysozoa</taxon>
        <taxon>Nematoda</taxon>
        <taxon>Chromadorea</taxon>
        <taxon>Rhabditida</taxon>
        <taxon>Rhabditina</taxon>
        <taxon>Diplogasteromorpha</taxon>
        <taxon>Diplogasteroidea</taxon>
        <taxon>Neodiplogasteridae</taxon>
        <taxon>Pristionchus</taxon>
    </lineage>
</organism>
<dbReference type="PANTHER" id="PTHR31024">
    <property type="entry name" value="C-TYPE LECTIN"/>
    <property type="match status" value="1"/>
</dbReference>
<dbReference type="PANTHER" id="PTHR31024:SF3">
    <property type="entry name" value="C-TYPE LECTIN-RELATED"/>
    <property type="match status" value="1"/>
</dbReference>
<evidence type="ECO:0000313" key="1">
    <source>
        <dbReference type="EMBL" id="GMS98382.1"/>
    </source>
</evidence>
<comment type="caution">
    <text evidence="1">The sequence shown here is derived from an EMBL/GenBank/DDBJ whole genome shotgun (WGS) entry which is preliminary data.</text>
</comment>
<feature type="non-terminal residue" evidence="1">
    <location>
        <position position="191"/>
    </location>
</feature>
<name>A0AAV5TVI3_9BILA</name>